<name>A0AB33BP59_MICA7</name>
<gene>
    <name evidence="1" type="ORF">BH695_2855</name>
</gene>
<sequence>MLPAKKTTENGFLEETRFLEKKNWSERFSPPQCCHGIQFCI</sequence>
<evidence type="ECO:0000313" key="2">
    <source>
        <dbReference type="Proteomes" id="UP000192439"/>
    </source>
</evidence>
<proteinExistence type="predicted"/>
<organism evidence="1 2">
    <name type="scientific">Microcystis aeruginosa PCC 7806SL</name>
    <dbReference type="NCBI Taxonomy" id="1903187"/>
    <lineage>
        <taxon>Bacteria</taxon>
        <taxon>Bacillati</taxon>
        <taxon>Cyanobacteriota</taxon>
        <taxon>Cyanophyceae</taxon>
        <taxon>Oscillatoriophycideae</taxon>
        <taxon>Chroococcales</taxon>
        <taxon>Microcystaceae</taxon>
        <taxon>Microcystis</taxon>
    </lineage>
</organism>
<protein>
    <submittedName>
        <fullName evidence="1">Uncharacterized protein</fullName>
    </submittedName>
</protein>
<reference evidence="1 2" key="1">
    <citation type="journal article" date="2018" name="Harmful Algae">
        <title>The highly heterogeneous methylated genomes and diverse restriction-modification systems of bloom-forming Microcystis.</title>
        <authorList>
            <person name="Zhao L."/>
            <person name="Song Y."/>
            <person name="Li L."/>
            <person name="Gan N."/>
            <person name="Brand J.J."/>
            <person name="Song L."/>
        </authorList>
    </citation>
    <scope>NUCLEOTIDE SEQUENCE [LARGE SCALE GENOMIC DNA]</scope>
    <source>
        <strain evidence="1 2">PCC 7806SL</strain>
    </source>
</reference>
<dbReference type="AlphaFoldDB" id="A0AB33BP59"/>
<dbReference type="Proteomes" id="UP000192439">
    <property type="component" value="Chromosome"/>
</dbReference>
<dbReference type="EMBL" id="CP020771">
    <property type="protein sequence ID" value="ARI82134.1"/>
    <property type="molecule type" value="Genomic_DNA"/>
</dbReference>
<accession>A0AB33BP59</accession>
<keyword evidence="2" id="KW-1185">Reference proteome</keyword>
<evidence type="ECO:0000313" key="1">
    <source>
        <dbReference type="EMBL" id="ARI82134.1"/>
    </source>
</evidence>